<name>A0A1Q9F549_SYMMI</name>
<feature type="transmembrane region" description="Helical" evidence="6">
    <location>
        <begin position="86"/>
        <end position="104"/>
    </location>
</feature>
<dbReference type="AlphaFoldDB" id="A0A1Q9F549"/>
<dbReference type="InterPro" id="IPR036259">
    <property type="entry name" value="MFS_trans_sf"/>
</dbReference>
<dbReference type="GO" id="GO:0016020">
    <property type="term" value="C:membrane"/>
    <property type="evidence" value="ECO:0007669"/>
    <property type="project" value="UniProtKB-SubCell"/>
</dbReference>
<organism evidence="7 8">
    <name type="scientific">Symbiodinium microadriaticum</name>
    <name type="common">Dinoflagellate</name>
    <name type="synonym">Zooxanthella microadriatica</name>
    <dbReference type="NCBI Taxonomy" id="2951"/>
    <lineage>
        <taxon>Eukaryota</taxon>
        <taxon>Sar</taxon>
        <taxon>Alveolata</taxon>
        <taxon>Dinophyceae</taxon>
        <taxon>Suessiales</taxon>
        <taxon>Symbiodiniaceae</taxon>
        <taxon>Symbiodinium</taxon>
    </lineage>
</organism>
<accession>A0A1Q9F549</accession>
<evidence type="ECO:0000256" key="1">
    <source>
        <dbReference type="ARBA" id="ARBA00004141"/>
    </source>
</evidence>
<evidence type="ECO:0000256" key="5">
    <source>
        <dbReference type="SAM" id="MobiDB-lite"/>
    </source>
</evidence>
<feature type="region of interest" description="Disordered" evidence="5">
    <location>
        <begin position="1"/>
        <end position="23"/>
    </location>
</feature>
<feature type="transmembrane region" description="Helical" evidence="6">
    <location>
        <begin position="331"/>
        <end position="349"/>
    </location>
</feature>
<sequence length="510" mass="54660">MRCHGPGKAEPGSAAEQPSSVPAETQWRAARAHRASREGSFTLALLPGQQILPPPCLRPDGLRHRGVEDTDTGSIATRDMAMWRSWLTLAAFGYSAAANAVMFFDFVVLSDLSAHIFDVDVGDIAMTYSLALFTTLPTAFLVAYFLPRQSYYVFGAGAFFNTVAAWLRWGSTVQGSWAMCMASTVCVGVAFAVCCMSYAVMGERWFPPEFQILATSIGVQANYAGACLSAFLKPTVVQERQDLEQFLFWQAVAVSVAIILFVVLHDESAGNALPEEIPSLRRNLRSLCRHPRFFLKMACYATLGAVSYTIPAVQDVLISETLHTTPAFTKWTDASFIAIGVVSGMVFSVRELRNPDRLILSTFVAASLGLVAASLIVSPLLASTSVALRRGSLVVAMAVVGGASLGFLGVALAHICHEVPEVHESISAGAVEWFVQAGGALLSSFAVNRHGFEICGALVVTATGILIIDFILARKDRKASGSHLPLDCPEMSGETSGETKEEASESSAEL</sequence>
<keyword evidence="2 6" id="KW-0812">Transmembrane</keyword>
<feature type="transmembrane region" description="Helical" evidence="6">
    <location>
        <begin position="393"/>
        <end position="413"/>
    </location>
</feature>
<feature type="transmembrane region" description="Helical" evidence="6">
    <location>
        <begin position="151"/>
        <end position="169"/>
    </location>
</feature>
<feature type="transmembrane region" description="Helical" evidence="6">
    <location>
        <begin position="451"/>
        <end position="472"/>
    </location>
</feature>
<evidence type="ECO:0000256" key="4">
    <source>
        <dbReference type="ARBA" id="ARBA00023136"/>
    </source>
</evidence>
<dbReference type="InterPro" id="IPR049680">
    <property type="entry name" value="FLVCR1-2_SLC49-like"/>
</dbReference>
<dbReference type="GO" id="GO:0015232">
    <property type="term" value="F:heme transmembrane transporter activity"/>
    <property type="evidence" value="ECO:0007669"/>
    <property type="project" value="TreeGrafter"/>
</dbReference>
<feature type="region of interest" description="Disordered" evidence="5">
    <location>
        <begin position="480"/>
        <end position="510"/>
    </location>
</feature>
<evidence type="ECO:0000313" key="8">
    <source>
        <dbReference type="Proteomes" id="UP000186817"/>
    </source>
</evidence>
<keyword evidence="4 6" id="KW-0472">Membrane</keyword>
<feature type="transmembrane region" description="Helical" evidence="6">
    <location>
        <begin position="175"/>
        <end position="200"/>
    </location>
</feature>
<feature type="transmembrane region" description="Helical" evidence="6">
    <location>
        <begin position="247"/>
        <end position="264"/>
    </location>
</feature>
<gene>
    <name evidence="7" type="ORF">AK812_SmicGene1012</name>
</gene>
<dbReference type="Gene3D" id="1.20.1250.20">
    <property type="entry name" value="MFS general substrate transporter like domains"/>
    <property type="match status" value="1"/>
</dbReference>
<dbReference type="GO" id="GO:0020037">
    <property type="term" value="F:heme binding"/>
    <property type="evidence" value="ECO:0007669"/>
    <property type="project" value="TreeGrafter"/>
</dbReference>
<evidence type="ECO:0000313" key="7">
    <source>
        <dbReference type="EMBL" id="OLQ14800.1"/>
    </source>
</evidence>
<evidence type="ECO:0000256" key="6">
    <source>
        <dbReference type="SAM" id="Phobius"/>
    </source>
</evidence>
<dbReference type="OMA" id="VEWFVQA"/>
<keyword evidence="3 6" id="KW-1133">Transmembrane helix</keyword>
<feature type="transmembrane region" description="Helical" evidence="6">
    <location>
        <begin position="124"/>
        <end position="146"/>
    </location>
</feature>
<reference evidence="7 8" key="1">
    <citation type="submission" date="2016-02" db="EMBL/GenBank/DDBJ databases">
        <title>Genome analysis of coral dinoflagellate symbionts highlights evolutionary adaptations to a symbiotic lifestyle.</title>
        <authorList>
            <person name="Aranda M."/>
            <person name="Li Y."/>
            <person name="Liew Y.J."/>
            <person name="Baumgarten S."/>
            <person name="Simakov O."/>
            <person name="Wilson M."/>
            <person name="Piel J."/>
            <person name="Ashoor H."/>
            <person name="Bougouffa S."/>
            <person name="Bajic V.B."/>
            <person name="Ryu T."/>
            <person name="Ravasi T."/>
            <person name="Bayer T."/>
            <person name="Micklem G."/>
            <person name="Kim H."/>
            <person name="Bhak J."/>
            <person name="Lajeunesse T.C."/>
            <person name="Voolstra C.R."/>
        </authorList>
    </citation>
    <scope>NUCLEOTIDE SEQUENCE [LARGE SCALE GENOMIC DNA]</scope>
    <source>
        <strain evidence="7 8">CCMP2467</strain>
    </source>
</reference>
<feature type="transmembrane region" description="Helical" evidence="6">
    <location>
        <begin position="212"/>
        <end position="232"/>
    </location>
</feature>
<comment type="caution">
    <text evidence="7">The sequence shown here is derived from an EMBL/GenBank/DDBJ whole genome shotgun (WGS) entry which is preliminary data.</text>
</comment>
<dbReference type="PANTHER" id="PTHR10924:SF4">
    <property type="entry name" value="GH15861P"/>
    <property type="match status" value="1"/>
</dbReference>
<keyword evidence="8" id="KW-1185">Reference proteome</keyword>
<comment type="subcellular location">
    <subcellularLocation>
        <location evidence="1">Membrane</location>
        <topology evidence="1">Multi-pass membrane protein</topology>
    </subcellularLocation>
</comment>
<protein>
    <submittedName>
        <fullName evidence="7">Uncharacterized protein</fullName>
    </submittedName>
</protein>
<evidence type="ECO:0000256" key="3">
    <source>
        <dbReference type="ARBA" id="ARBA00022989"/>
    </source>
</evidence>
<dbReference type="OrthoDB" id="422206at2759"/>
<dbReference type="EMBL" id="LSRX01000010">
    <property type="protein sequence ID" value="OLQ14800.1"/>
    <property type="molecule type" value="Genomic_DNA"/>
</dbReference>
<proteinExistence type="predicted"/>
<feature type="transmembrane region" description="Helical" evidence="6">
    <location>
        <begin position="358"/>
        <end position="381"/>
    </location>
</feature>
<evidence type="ECO:0000256" key="2">
    <source>
        <dbReference type="ARBA" id="ARBA00022692"/>
    </source>
</evidence>
<dbReference type="GO" id="GO:0097037">
    <property type="term" value="P:heme export"/>
    <property type="evidence" value="ECO:0007669"/>
    <property type="project" value="TreeGrafter"/>
</dbReference>
<feature type="transmembrane region" description="Helical" evidence="6">
    <location>
        <begin position="425"/>
        <end position="445"/>
    </location>
</feature>
<dbReference type="Proteomes" id="UP000186817">
    <property type="component" value="Unassembled WGS sequence"/>
</dbReference>
<dbReference type="PANTHER" id="PTHR10924">
    <property type="entry name" value="MAJOR FACILITATOR SUPERFAMILY PROTEIN-RELATED"/>
    <property type="match status" value="1"/>
</dbReference>
<dbReference type="SUPFAM" id="SSF103473">
    <property type="entry name" value="MFS general substrate transporter"/>
    <property type="match status" value="1"/>
</dbReference>